<reference evidence="2" key="1">
    <citation type="submission" date="2020-06" db="EMBL/GenBank/DDBJ databases">
        <title>Analysis procedures for assessing recovery of high quality, complete, closed genomes from Nanopore long read metagenome sequencing.</title>
        <authorList>
            <person name="Bessarab I."/>
            <person name="Arumugam K."/>
            <person name="Haryono M."/>
            <person name="Liu X."/>
            <person name="Roy S."/>
            <person name="Zuniga-Montanez R.E."/>
            <person name="Qiu G."/>
            <person name="Drautz-Moses D.I."/>
            <person name="Law Y.Y."/>
            <person name="Wuertz S."/>
            <person name="Lauro F.M."/>
            <person name="Huson D.H."/>
            <person name="Williams R.B."/>
        </authorList>
    </citation>
    <scope>NUCLEOTIDE SEQUENCE [LARGE SCALE GENOMIC DNA]</scope>
    <source>
        <strain evidence="2">SSD2</strain>
    </source>
</reference>
<evidence type="ECO:0000313" key="3">
    <source>
        <dbReference type="Proteomes" id="UP000510621"/>
    </source>
</evidence>
<protein>
    <submittedName>
        <fullName evidence="2">Uncharacterized protein</fullName>
    </submittedName>
</protein>
<dbReference type="KEGG" id="this:HZT40_04130"/>
<evidence type="ECO:0000313" key="2">
    <source>
        <dbReference type="EMBL" id="QLQ30927.1"/>
    </source>
</evidence>
<feature type="region of interest" description="Disordered" evidence="1">
    <location>
        <begin position="1"/>
        <end position="27"/>
    </location>
</feature>
<sequence>MTPFGNEQENNATQQATNNPRIPPTIDGEVVEPATSPIAPNSQIATANSQNTARVIIIKPKTLNPSIHLLKHQSFLKNLSYRTLALMITVDKSIHLPLQPCESGLKWRRRSVHIARK</sequence>
<organism evidence="2 3">
    <name type="scientific">Candidatus Thiothrix singaporensis</name>
    <dbReference type="NCBI Taxonomy" id="2799669"/>
    <lineage>
        <taxon>Bacteria</taxon>
        <taxon>Pseudomonadati</taxon>
        <taxon>Pseudomonadota</taxon>
        <taxon>Gammaproteobacteria</taxon>
        <taxon>Thiotrichales</taxon>
        <taxon>Thiotrichaceae</taxon>
        <taxon>Thiothrix</taxon>
    </lineage>
</organism>
<proteinExistence type="predicted"/>
<dbReference type="AlphaFoldDB" id="A0A7L6APF5"/>
<evidence type="ECO:0000256" key="1">
    <source>
        <dbReference type="SAM" id="MobiDB-lite"/>
    </source>
</evidence>
<keyword evidence="3" id="KW-1185">Reference proteome</keyword>
<dbReference type="Proteomes" id="UP000510621">
    <property type="component" value="Chromosome"/>
</dbReference>
<accession>A0A7L6APF5</accession>
<gene>
    <name evidence="2" type="ORF">HZT40_04130</name>
</gene>
<name>A0A7L6APF5_9GAMM</name>
<dbReference type="EMBL" id="CP059265">
    <property type="protein sequence ID" value="QLQ30927.1"/>
    <property type="molecule type" value="Genomic_DNA"/>
</dbReference>
<feature type="compositionally biased region" description="Low complexity" evidence="1">
    <location>
        <begin position="1"/>
        <end position="19"/>
    </location>
</feature>